<keyword evidence="4" id="KW-1185">Reference proteome</keyword>
<feature type="transmembrane region" description="Helical" evidence="1">
    <location>
        <begin position="6"/>
        <end position="30"/>
    </location>
</feature>
<evidence type="ECO:0000256" key="1">
    <source>
        <dbReference type="SAM" id="Phobius"/>
    </source>
</evidence>
<organism evidence="3 4">
    <name type="scientific">Thioclava marina</name>
    <dbReference type="NCBI Taxonomy" id="1915077"/>
    <lineage>
        <taxon>Bacteria</taxon>
        <taxon>Pseudomonadati</taxon>
        <taxon>Pseudomonadota</taxon>
        <taxon>Alphaproteobacteria</taxon>
        <taxon>Rhodobacterales</taxon>
        <taxon>Paracoccaceae</taxon>
        <taxon>Thioclava</taxon>
    </lineage>
</organism>
<protein>
    <recommendedName>
        <fullName evidence="2">PAS domain-containing protein</fullName>
    </recommendedName>
</protein>
<dbReference type="SMART" id="SM00091">
    <property type="entry name" value="PAS"/>
    <property type="match status" value="3"/>
</dbReference>
<dbReference type="Gene3D" id="3.30.450.20">
    <property type="entry name" value="PAS domain"/>
    <property type="match status" value="1"/>
</dbReference>
<keyword evidence="1" id="KW-1133">Transmembrane helix</keyword>
<evidence type="ECO:0000259" key="2">
    <source>
        <dbReference type="PROSITE" id="PS50112"/>
    </source>
</evidence>
<evidence type="ECO:0000313" key="4">
    <source>
        <dbReference type="Proteomes" id="UP000242224"/>
    </source>
</evidence>
<dbReference type="InterPro" id="IPR035965">
    <property type="entry name" value="PAS-like_dom_sf"/>
</dbReference>
<sequence length="530" mass="58275">MNSAWLEAALISLTSVGAAIIALLIVWLVIGRKNVQGLEPAHPDGLEETVFLFDNEELVDATPSARRLLEATPISVSDWARLSSFVAPRFSEFRARMATLAEHGQIEMTENAETPGPERMRMIAEDVGGFARITLIDPGTEGRGVRVDSLSQRALEDELEMMRSTLDRSPILVWRSDTAGTVTWANRAYLLRTDAFEEGGEGFTWPLPSLFDLPAEGEADGGPVRAKLTKDDEGARWYDCESFAVPGGAIHFALPADATVRAEGALRDFVQTLTKIFADLTTGLAIFDRNRQLQLFNPALIDLLQLGPDFLTGRPTLYAFLDRLRETRMMPEPKDYRSWRIQMTELEQAAASGFHSETWNLPNGQTYRVTGRPHADGAVAFLFEDISAEISLTRRFRGEIEMGQDVLDALPDAVVVFHPSGELALSNAAYARLWGLEPETTLGRITLSDAISQWEAQADPSALWSRLHAVAREFGRPEALSETVSLRNGARIICSLQSLPSGAVLVRFVPTAPGDVAKPARKTMALLDQG</sequence>
<keyword evidence="1" id="KW-0812">Transmembrane</keyword>
<keyword evidence="1" id="KW-0472">Membrane</keyword>
<dbReference type="InterPro" id="IPR000014">
    <property type="entry name" value="PAS"/>
</dbReference>
<reference evidence="3 4" key="1">
    <citation type="submission" date="2016-11" db="EMBL/GenBank/DDBJ databases">
        <title>A multilocus sequence analysis scheme for characterization of bacteria in the genus Thioclava.</title>
        <authorList>
            <person name="Liu Y."/>
            <person name="Shao Z."/>
        </authorList>
    </citation>
    <scope>NUCLEOTIDE SEQUENCE [LARGE SCALE GENOMIC DNA]</scope>
    <source>
        <strain evidence="3 4">11.10-0-13</strain>
    </source>
</reference>
<dbReference type="SUPFAM" id="SSF55785">
    <property type="entry name" value="PYP-like sensor domain (PAS domain)"/>
    <property type="match status" value="3"/>
</dbReference>
<dbReference type="Proteomes" id="UP000242224">
    <property type="component" value="Unassembled WGS sequence"/>
</dbReference>
<evidence type="ECO:0000313" key="3">
    <source>
        <dbReference type="EMBL" id="OOY14271.1"/>
    </source>
</evidence>
<feature type="domain" description="PAS" evidence="2">
    <location>
        <begin position="399"/>
        <end position="451"/>
    </location>
</feature>
<gene>
    <name evidence="3" type="ORF">BMG00_08690</name>
</gene>
<dbReference type="Pfam" id="PF12860">
    <property type="entry name" value="PAS_7"/>
    <property type="match status" value="1"/>
</dbReference>
<name>A0ABX3MRU6_9RHOB</name>
<dbReference type="PROSITE" id="PS50112">
    <property type="entry name" value="PAS"/>
    <property type="match status" value="1"/>
</dbReference>
<accession>A0ABX3MRU6</accession>
<dbReference type="EMBL" id="MPZS01000001">
    <property type="protein sequence ID" value="OOY14271.1"/>
    <property type="molecule type" value="Genomic_DNA"/>
</dbReference>
<comment type="caution">
    <text evidence="3">The sequence shown here is derived from an EMBL/GenBank/DDBJ whole genome shotgun (WGS) entry which is preliminary data.</text>
</comment>
<proteinExistence type="predicted"/>